<organism evidence="6 7">
    <name type="scientific">Sinobacterium caligoides</name>
    <dbReference type="NCBI Taxonomy" id="933926"/>
    <lineage>
        <taxon>Bacteria</taxon>
        <taxon>Pseudomonadati</taxon>
        <taxon>Pseudomonadota</taxon>
        <taxon>Gammaproteobacteria</taxon>
        <taxon>Cellvibrionales</taxon>
        <taxon>Spongiibacteraceae</taxon>
        <taxon>Sinobacterium</taxon>
    </lineage>
</organism>
<sequence length="189" mass="20919">MDNSKQAKWDARYQQPREQPTAAAVLRQHHQQLPASGRALDLACGLGGNALLLAAHGLSVDGWDLSPVGLAQLEQFAERRGLHIDTLARDVERQPPAAKQYDVICVSYFLHRASCAAIAEALRPGGLLFYQTFTVDNQNGPSNPDFVLQRGELLQLFPELQVLDYCEDASIAGQAWLLARRPEDDYKPL</sequence>
<feature type="domain" description="Methyltransferase" evidence="5">
    <location>
        <begin position="40"/>
        <end position="126"/>
    </location>
</feature>
<name>A0A3N2DGT0_9GAMM</name>
<keyword evidence="3" id="KW-0949">S-adenosyl-L-methionine</keyword>
<dbReference type="Pfam" id="PF13649">
    <property type="entry name" value="Methyltransf_25"/>
    <property type="match status" value="1"/>
</dbReference>
<dbReference type="InterPro" id="IPR029063">
    <property type="entry name" value="SAM-dependent_MTases_sf"/>
</dbReference>
<gene>
    <name evidence="6" type="ORF">EDC56_3256</name>
</gene>
<evidence type="ECO:0000256" key="1">
    <source>
        <dbReference type="ARBA" id="ARBA00022603"/>
    </source>
</evidence>
<dbReference type="EMBL" id="RKHR01000006">
    <property type="protein sequence ID" value="ROR99016.1"/>
    <property type="molecule type" value="Genomic_DNA"/>
</dbReference>
<evidence type="ECO:0000256" key="3">
    <source>
        <dbReference type="ARBA" id="ARBA00022691"/>
    </source>
</evidence>
<dbReference type="OrthoDB" id="9804312at2"/>
<evidence type="ECO:0000313" key="7">
    <source>
        <dbReference type="Proteomes" id="UP000275394"/>
    </source>
</evidence>
<evidence type="ECO:0000313" key="6">
    <source>
        <dbReference type="EMBL" id="ROR99016.1"/>
    </source>
</evidence>
<dbReference type="RefSeq" id="WP_123713581.1">
    <property type="nucleotide sequence ID" value="NZ_RKHR01000006.1"/>
</dbReference>
<dbReference type="GO" id="GO:0008168">
    <property type="term" value="F:methyltransferase activity"/>
    <property type="evidence" value="ECO:0007669"/>
    <property type="project" value="UniProtKB-KW"/>
</dbReference>
<evidence type="ECO:0000259" key="5">
    <source>
        <dbReference type="Pfam" id="PF13649"/>
    </source>
</evidence>
<accession>A0A3N2DGT0</accession>
<feature type="compositionally biased region" description="Basic and acidic residues" evidence="4">
    <location>
        <begin position="1"/>
        <end position="11"/>
    </location>
</feature>
<dbReference type="GO" id="GO:0032259">
    <property type="term" value="P:methylation"/>
    <property type="evidence" value="ECO:0007669"/>
    <property type="project" value="UniProtKB-KW"/>
</dbReference>
<dbReference type="Gene3D" id="3.40.50.150">
    <property type="entry name" value="Vaccinia Virus protein VP39"/>
    <property type="match status" value="1"/>
</dbReference>
<reference evidence="6 7" key="1">
    <citation type="submission" date="2018-11" db="EMBL/GenBank/DDBJ databases">
        <title>Genomic Encyclopedia of Type Strains, Phase IV (KMG-IV): sequencing the most valuable type-strain genomes for metagenomic binning, comparative biology and taxonomic classification.</title>
        <authorList>
            <person name="Goeker M."/>
        </authorList>
    </citation>
    <scope>NUCLEOTIDE SEQUENCE [LARGE SCALE GENOMIC DNA]</scope>
    <source>
        <strain evidence="6 7">DSM 100316</strain>
    </source>
</reference>
<proteinExistence type="predicted"/>
<dbReference type="InterPro" id="IPR041698">
    <property type="entry name" value="Methyltransf_25"/>
</dbReference>
<dbReference type="PANTHER" id="PTHR43464:SF19">
    <property type="entry name" value="UBIQUINONE BIOSYNTHESIS O-METHYLTRANSFERASE, MITOCHONDRIAL"/>
    <property type="match status" value="1"/>
</dbReference>
<dbReference type="AlphaFoldDB" id="A0A3N2DGT0"/>
<keyword evidence="7" id="KW-1185">Reference proteome</keyword>
<evidence type="ECO:0000256" key="2">
    <source>
        <dbReference type="ARBA" id="ARBA00022679"/>
    </source>
</evidence>
<keyword evidence="1 6" id="KW-0489">Methyltransferase</keyword>
<dbReference type="PANTHER" id="PTHR43464">
    <property type="entry name" value="METHYLTRANSFERASE"/>
    <property type="match status" value="1"/>
</dbReference>
<dbReference type="CDD" id="cd02440">
    <property type="entry name" value="AdoMet_MTases"/>
    <property type="match status" value="1"/>
</dbReference>
<dbReference type="SUPFAM" id="SSF53335">
    <property type="entry name" value="S-adenosyl-L-methionine-dependent methyltransferases"/>
    <property type="match status" value="1"/>
</dbReference>
<keyword evidence="2 6" id="KW-0808">Transferase</keyword>
<comment type="caution">
    <text evidence="6">The sequence shown here is derived from an EMBL/GenBank/DDBJ whole genome shotgun (WGS) entry which is preliminary data.</text>
</comment>
<dbReference type="Proteomes" id="UP000275394">
    <property type="component" value="Unassembled WGS sequence"/>
</dbReference>
<evidence type="ECO:0000256" key="4">
    <source>
        <dbReference type="SAM" id="MobiDB-lite"/>
    </source>
</evidence>
<feature type="region of interest" description="Disordered" evidence="4">
    <location>
        <begin position="1"/>
        <end position="20"/>
    </location>
</feature>
<protein>
    <submittedName>
        <fullName evidence="6">Methyltransferase family protein</fullName>
    </submittedName>
</protein>